<proteinExistence type="predicted"/>
<dbReference type="EMBL" id="KZ671663">
    <property type="protein sequence ID" value="PPR80784.1"/>
    <property type="molecule type" value="Genomic_DNA"/>
</dbReference>
<dbReference type="InterPro" id="IPR006740">
    <property type="entry name" value="DUF604"/>
</dbReference>
<dbReference type="FunFam" id="3.90.550.50:FF:000006">
    <property type="entry name" value="Fringe-related protein-like"/>
    <property type="match status" value="1"/>
</dbReference>
<dbReference type="Gene3D" id="3.90.550.50">
    <property type="match status" value="1"/>
</dbReference>
<feature type="compositionally biased region" description="Polar residues" evidence="1">
    <location>
        <begin position="48"/>
        <end position="72"/>
    </location>
</feature>
<dbReference type="Pfam" id="PF04646">
    <property type="entry name" value="DUF604"/>
    <property type="match status" value="1"/>
</dbReference>
<dbReference type="AlphaFoldDB" id="A0A2P5VPL5"/>
<feature type="transmembrane region" description="Helical" evidence="2">
    <location>
        <begin position="18"/>
        <end position="37"/>
    </location>
</feature>
<evidence type="ECO:0000313" key="4">
    <source>
        <dbReference type="Proteomes" id="UP000239757"/>
    </source>
</evidence>
<organism evidence="3 4">
    <name type="scientific">Gossypium barbadense</name>
    <name type="common">Sea Island cotton</name>
    <name type="synonym">Hibiscus barbadensis</name>
    <dbReference type="NCBI Taxonomy" id="3634"/>
    <lineage>
        <taxon>Eukaryota</taxon>
        <taxon>Viridiplantae</taxon>
        <taxon>Streptophyta</taxon>
        <taxon>Embryophyta</taxon>
        <taxon>Tracheophyta</taxon>
        <taxon>Spermatophyta</taxon>
        <taxon>Magnoliopsida</taxon>
        <taxon>eudicotyledons</taxon>
        <taxon>Gunneridae</taxon>
        <taxon>Pentapetalae</taxon>
        <taxon>rosids</taxon>
        <taxon>malvids</taxon>
        <taxon>Malvales</taxon>
        <taxon>Malvaceae</taxon>
        <taxon>Malvoideae</taxon>
        <taxon>Gossypium</taxon>
    </lineage>
</organism>
<keyword evidence="2" id="KW-1133">Transmembrane helix</keyword>
<dbReference type="OrthoDB" id="421979at2759"/>
<gene>
    <name evidence="3" type="ORF">GOBAR_AA39928</name>
</gene>
<dbReference type="PANTHER" id="PTHR10811">
    <property type="entry name" value="FRINGE-RELATED"/>
    <property type="match status" value="1"/>
</dbReference>
<evidence type="ECO:0000256" key="2">
    <source>
        <dbReference type="SAM" id="Phobius"/>
    </source>
</evidence>
<keyword evidence="2" id="KW-0472">Membrane</keyword>
<accession>A0A2P5VPL5</accession>
<evidence type="ECO:0000313" key="3">
    <source>
        <dbReference type="EMBL" id="PPR80784.1"/>
    </source>
</evidence>
<sequence>MITTQQRTAPQSSFRRSIIYLFITMILLYILYPNLLLTDNDRNKSYPTTTNLSTKVESSSNHSSVTELSTTKKVVEKEPLESTRPAPAVEMIEQSLGNYHRYDTQLKHIAFGIAASSNLWETRKEYIKAWWRPQETRGVVWVDKNVRTRRNESLPEIRVSQDTSRFKYLNRQGSRSALRITRVVSETLKLGMKDIRWFVMGDDDTVFVVNNVVRVLSKYDHTQFYYLGSASESHIQNIFFSYAMAFGGGGFAISYPLAKELSKMQDMCIQRYPALYGSDDRIQACMAELGVPLTRELGFHQYDVYGNLLGLLGAHPVTPLVSLHHLDVVEPIFPGMKRPKAISHLLEAAKEDSASLMQQSICYDSTRYWSITVSWGYVVQILRGVMSPRELEMPSRTFLNWYKRADYTAYAFNTRPVGRHPCQNPFVFYMSKVKYDRPRRQTIGVYYRHKKKSRYCRWRMASPERLDSVVVLKKRDDLRWKKDIFKNIVIKISTTMYLVNSVGTQSPRRDCCRVLQSDKNTTMILSVGNCREGEISELQTKKESLYGSWLHLCISMVWLDGLLLMLRARKNSFTVYVSTKGFRGWSVFGLEHRQVVSYGSMSILTEVGGEDHCASCGLAINAGLVQSG</sequence>
<reference evidence="3 4" key="1">
    <citation type="submission" date="2015-01" db="EMBL/GenBank/DDBJ databases">
        <title>Genome of allotetraploid Gossypium barbadense reveals genomic plasticity and fiber elongation in cotton evolution.</title>
        <authorList>
            <person name="Chen X."/>
            <person name="Liu X."/>
            <person name="Zhao B."/>
            <person name="Zheng H."/>
            <person name="Hu Y."/>
            <person name="Lu G."/>
            <person name="Yang C."/>
            <person name="Chen J."/>
            <person name="Shan C."/>
            <person name="Zhang L."/>
            <person name="Zhou Y."/>
            <person name="Wang L."/>
            <person name="Guo W."/>
            <person name="Bai Y."/>
            <person name="Ruan J."/>
            <person name="Shangguan X."/>
            <person name="Mao Y."/>
            <person name="Jiang J."/>
            <person name="Zhu Y."/>
            <person name="Lei J."/>
            <person name="Kang H."/>
            <person name="Chen S."/>
            <person name="He X."/>
            <person name="Wang R."/>
            <person name="Wang Y."/>
            <person name="Chen J."/>
            <person name="Wang L."/>
            <person name="Yu S."/>
            <person name="Wang B."/>
            <person name="Wei J."/>
            <person name="Song S."/>
            <person name="Lu X."/>
            <person name="Gao Z."/>
            <person name="Gu W."/>
            <person name="Deng X."/>
            <person name="Ma D."/>
            <person name="Wang S."/>
            <person name="Liang W."/>
            <person name="Fang L."/>
            <person name="Cai C."/>
            <person name="Zhu X."/>
            <person name="Zhou B."/>
            <person name="Zhang Y."/>
            <person name="Chen Z."/>
            <person name="Xu S."/>
            <person name="Zhu R."/>
            <person name="Wang S."/>
            <person name="Zhang T."/>
            <person name="Zhao G."/>
        </authorList>
    </citation>
    <scope>NUCLEOTIDE SEQUENCE [LARGE SCALE GENOMIC DNA]</scope>
    <source>
        <strain evidence="4">cv. Xinhai21</strain>
        <tissue evidence="3">Leaf</tissue>
    </source>
</reference>
<name>A0A2P5VPL5_GOSBA</name>
<dbReference type="Proteomes" id="UP000239757">
    <property type="component" value="Unassembled WGS sequence"/>
</dbReference>
<feature type="region of interest" description="Disordered" evidence="1">
    <location>
        <begin position="48"/>
        <end position="82"/>
    </location>
</feature>
<protein>
    <submittedName>
        <fullName evidence="3">Uncharacterized protein</fullName>
    </submittedName>
</protein>
<keyword evidence="2" id="KW-0812">Transmembrane</keyword>
<evidence type="ECO:0000256" key="1">
    <source>
        <dbReference type="SAM" id="MobiDB-lite"/>
    </source>
</evidence>